<organism evidence="1 2">
    <name type="scientific">Meloidogyne enterolobii</name>
    <name type="common">Root-knot nematode worm</name>
    <name type="synonym">Meloidogyne mayaguensis</name>
    <dbReference type="NCBI Taxonomy" id="390850"/>
    <lineage>
        <taxon>Eukaryota</taxon>
        <taxon>Metazoa</taxon>
        <taxon>Ecdysozoa</taxon>
        <taxon>Nematoda</taxon>
        <taxon>Chromadorea</taxon>
        <taxon>Rhabditida</taxon>
        <taxon>Tylenchina</taxon>
        <taxon>Tylenchomorpha</taxon>
        <taxon>Tylenchoidea</taxon>
        <taxon>Meloidogynidae</taxon>
        <taxon>Meloidogyninae</taxon>
        <taxon>Meloidogyne</taxon>
    </lineage>
</organism>
<evidence type="ECO:0000313" key="1">
    <source>
        <dbReference type="EMBL" id="CAK5074290.1"/>
    </source>
</evidence>
<keyword evidence="2" id="KW-1185">Reference proteome</keyword>
<name>A0ACB0Z7I3_MELEN</name>
<reference evidence="1" key="1">
    <citation type="submission" date="2023-11" db="EMBL/GenBank/DDBJ databases">
        <authorList>
            <person name="Poullet M."/>
        </authorList>
    </citation>
    <scope>NUCLEOTIDE SEQUENCE</scope>
    <source>
        <strain evidence="1">E1834</strain>
    </source>
</reference>
<protein>
    <submittedName>
        <fullName evidence="1">Uncharacterized protein</fullName>
    </submittedName>
</protein>
<sequence length="163" mass="18888">MPQVPQKAPNLNSNKNSSRIQKIESSPPPKRRRERQRSVPAPIVQKIVVRRFEISPSTSKNSQHECLPLLDNNVIRQQEVTTQSPPSKRQNQSQQIPPTPTIQQNDVGGGRQQREEEEVVRQRSLTPQQNNGEILNFVQNISEQKDLIKEMLVYFLLIFRYWG</sequence>
<dbReference type="EMBL" id="CAVMJV010000026">
    <property type="protein sequence ID" value="CAK5074290.1"/>
    <property type="molecule type" value="Genomic_DNA"/>
</dbReference>
<evidence type="ECO:0000313" key="2">
    <source>
        <dbReference type="Proteomes" id="UP001497535"/>
    </source>
</evidence>
<proteinExistence type="predicted"/>
<dbReference type="Proteomes" id="UP001497535">
    <property type="component" value="Unassembled WGS sequence"/>
</dbReference>
<gene>
    <name evidence="1" type="ORF">MENTE1834_LOCUS21028</name>
</gene>
<comment type="caution">
    <text evidence="1">The sequence shown here is derived from an EMBL/GenBank/DDBJ whole genome shotgun (WGS) entry which is preliminary data.</text>
</comment>
<accession>A0ACB0Z7I3</accession>